<evidence type="ECO:0000259" key="2">
    <source>
        <dbReference type="Pfam" id="PF00535"/>
    </source>
</evidence>
<evidence type="ECO:0000313" key="4">
    <source>
        <dbReference type="Proteomes" id="UP000602057"/>
    </source>
</evidence>
<dbReference type="Gene3D" id="3.90.550.10">
    <property type="entry name" value="Spore Coat Polysaccharide Biosynthesis Protein SpsA, Chain A"/>
    <property type="match status" value="1"/>
</dbReference>
<dbReference type="Proteomes" id="UP000602057">
    <property type="component" value="Unassembled WGS sequence"/>
</dbReference>
<evidence type="ECO:0000313" key="3">
    <source>
        <dbReference type="EMBL" id="MBD0837023.1"/>
    </source>
</evidence>
<reference evidence="3" key="2">
    <citation type="submission" date="2020-09" db="EMBL/GenBank/DDBJ databases">
        <authorList>
            <person name="Wu Z."/>
        </authorList>
    </citation>
    <scope>NUCLEOTIDE SEQUENCE</scope>
    <source>
        <strain evidence="3">SC17</strain>
    </source>
</reference>
<gene>
    <name evidence="3" type="ORF">ICJ84_16435</name>
</gene>
<feature type="domain" description="Glycosyltransferase 2-like" evidence="2">
    <location>
        <begin position="8"/>
        <end position="159"/>
    </location>
</feature>
<dbReference type="AlphaFoldDB" id="A0A8J6QAB1"/>
<dbReference type="SUPFAM" id="SSF53448">
    <property type="entry name" value="Nucleotide-diphospho-sugar transferases"/>
    <property type="match status" value="1"/>
</dbReference>
<dbReference type="Pfam" id="PF00535">
    <property type="entry name" value="Glycos_transf_2"/>
    <property type="match status" value="1"/>
</dbReference>
<dbReference type="CDD" id="cd00761">
    <property type="entry name" value="Glyco_tranf_GTA_type"/>
    <property type="match status" value="1"/>
</dbReference>
<dbReference type="EMBL" id="JACVXC010000010">
    <property type="protein sequence ID" value="MBD0837023.1"/>
    <property type="molecule type" value="Genomic_DNA"/>
</dbReference>
<protein>
    <submittedName>
        <fullName evidence="3">Glycosyltransferase family 2 protein</fullName>
    </submittedName>
</protein>
<dbReference type="PANTHER" id="PTHR22916">
    <property type="entry name" value="GLYCOSYLTRANSFERASE"/>
    <property type="match status" value="1"/>
</dbReference>
<keyword evidence="1" id="KW-0472">Membrane</keyword>
<feature type="transmembrane region" description="Helical" evidence="1">
    <location>
        <begin position="284"/>
        <end position="303"/>
    </location>
</feature>
<dbReference type="GO" id="GO:0016758">
    <property type="term" value="F:hexosyltransferase activity"/>
    <property type="evidence" value="ECO:0007669"/>
    <property type="project" value="UniProtKB-ARBA"/>
</dbReference>
<reference evidence="3" key="1">
    <citation type="journal article" date="2013" name="Int. J. Syst. Evol. Microbiol.">
        <title>Aestuariibaculum suncheonense gen. nov., sp. nov., a marine bacterium of the family Flavobacteriaceae isolated from a tidal flat and emended descriptions of the genera Gaetbulibacter and Tamlana.</title>
        <authorList>
            <person name="Jeong S.H."/>
            <person name="Park M.S."/>
            <person name="Jin H.M."/>
            <person name="Lee K."/>
            <person name="Park W."/>
            <person name="Jeon C.O."/>
        </authorList>
    </citation>
    <scope>NUCLEOTIDE SEQUENCE</scope>
    <source>
        <strain evidence="3">SC17</strain>
    </source>
</reference>
<dbReference type="PANTHER" id="PTHR22916:SF3">
    <property type="entry name" value="UDP-GLCNAC:BETAGAL BETA-1,3-N-ACETYLGLUCOSAMINYLTRANSFERASE-LIKE PROTEIN 1"/>
    <property type="match status" value="1"/>
</dbReference>
<sequence>MSVSPLVSIIIPTFNRAHMIGETLESVIAQTYTNWECLVIDDGSSDETDIVMADYTKNDTRFFYFQRPSETIKGASACRNYGLSKSTGDYIIFLDSDDLLLKYCLSSRVAKQKRDIGLDFYVFPMYIKRGNSKEQILKIPDSKSYLIDFLSCNVRWQTMCTMWKTTFIKELEGFNAAYPRLNDPEIHIRAMLMSGNRFKVYVNALPDSVYREARINDKHKFAVNYAKSLLFFIPDITKSLKRFNLLNYRFYLKGYLRHYFLNFYNFNSKKNNSIVAGIFYKNRIISIFSYCKLLSYYYLFLIFNKILKRVKQTLEGSLNQL</sequence>
<dbReference type="InterPro" id="IPR001173">
    <property type="entry name" value="Glyco_trans_2-like"/>
</dbReference>
<dbReference type="InterPro" id="IPR029044">
    <property type="entry name" value="Nucleotide-diphossugar_trans"/>
</dbReference>
<evidence type="ECO:0000256" key="1">
    <source>
        <dbReference type="SAM" id="Phobius"/>
    </source>
</evidence>
<comment type="caution">
    <text evidence="3">The sequence shown here is derived from an EMBL/GenBank/DDBJ whole genome shotgun (WGS) entry which is preliminary data.</text>
</comment>
<keyword evidence="1" id="KW-0812">Transmembrane</keyword>
<dbReference type="RefSeq" id="WP_188217517.1">
    <property type="nucleotide sequence ID" value="NZ_BAABGH010000002.1"/>
</dbReference>
<organism evidence="3 4">
    <name type="scientific">Aestuariibaculum suncheonense</name>
    <dbReference type="NCBI Taxonomy" id="1028745"/>
    <lineage>
        <taxon>Bacteria</taxon>
        <taxon>Pseudomonadati</taxon>
        <taxon>Bacteroidota</taxon>
        <taxon>Flavobacteriia</taxon>
        <taxon>Flavobacteriales</taxon>
        <taxon>Flavobacteriaceae</taxon>
    </lineage>
</organism>
<accession>A0A8J6QAB1</accession>
<proteinExistence type="predicted"/>
<name>A0A8J6QAB1_9FLAO</name>
<keyword evidence="1" id="KW-1133">Transmembrane helix</keyword>
<keyword evidence="4" id="KW-1185">Reference proteome</keyword>